<feature type="domain" description="Glycoside hydrolase family 5" evidence="10">
    <location>
        <begin position="117"/>
        <end position="266"/>
    </location>
</feature>
<keyword evidence="12" id="KW-1185">Reference proteome</keyword>
<sequence length="304" mass="34316">MGFQNLVLTTFTVALVVSQQGKCNHHQYHKETVYNGDSGFVQRNGKHFILEGKPYYMNGFNAYWLMLMASDPSTISNVTYAFKLASQHGLTVARTNAFNDGTYRPLQISPGSYDESVFRAWVNEMATYLKSIDRNHLLEIGLEGFYGESTPEKKQFNPGYQIGTDFITNNQVPQIDFATIHLYPDRWLPGSSNTAQNVFADRWVQAHIQDSSDILRKPILLTEFGKSSRSSGYSVGERDYFFGKMYNEIYKSSSSGGPYAGGFFWQLLTQGMVGFGDGYEIIFEKSPSTVNVITQQSNKMSNLK</sequence>
<dbReference type="EMBL" id="JAYKXN010000006">
    <property type="protein sequence ID" value="KAK7278095.1"/>
    <property type="molecule type" value="Genomic_DNA"/>
</dbReference>
<keyword evidence="8" id="KW-0326">Glycosidase</keyword>
<reference evidence="11 12" key="1">
    <citation type="submission" date="2024-01" db="EMBL/GenBank/DDBJ databases">
        <title>The genomes of 5 underutilized Papilionoideae crops provide insights into root nodulation and disease resistance.</title>
        <authorList>
            <person name="Yuan L."/>
        </authorList>
    </citation>
    <scope>NUCLEOTIDE SEQUENCE [LARGE SCALE GENOMIC DNA]</scope>
    <source>
        <strain evidence="11">LY-2023</strain>
        <tissue evidence="11">Leaf</tissue>
    </source>
</reference>
<evidence type="ECO:0000256" key="5">
    <source>
        <dbReference type="ARBA" id="ARBA00022525"/>
    </source>
</evidence>
<comment type="similarity">
    <text evidence="3">Belongs to the glycosyl hydrolase 5 (cellulase A) family.</text>
</comment>
<dbReference type="SUPFAM" id="SSF51445">
    <property type="entry name" value="(Trans)glycosidases"/>
    <property type="match status" value="1"/>
</dbReference>
<comment type="subcellular location">
    <subcellularLocation>
        <location evidence="2">Secreted</location>
    </subcellularLocation>
</comment>
<dbReference type="Proteomes" id="UP001359559">
    <property type="component" value="Unassembled WGS sequence"/>
</dbReference>
<dbReference type="InterPro" id="IPR017853">
    <property type="entry name" value="GH"/>
</dbReference>
<evidence type="ECO:0000259" key="10">
    <source>
        <dbReference type="Pfam" id="PF26410"/>
    </source>
</evidence>
<keyword evidence="7" id="KW-0378">Hydrolase</keyword>
<feature type="chain" id="PRO_5042831601" description="mannan endo-1,4-beta-mannosidase" evidence="9">
    <location>
        <begin position="24"/>
        <end position="304"/>
    </location>
</feature>
<evidence type="ECO:0000313" key="11">
    <source>
        <dbReference type="EMBL" id="KAK7278095.1"/>
    </source>
</evidence>
<protein>
    <recommendedName>
        <fullName evidence="4">mannan endo-1,4-beta-mannosidase</fullName>
        <ecNumber evidence="4">3.2.1.78</ecNumber>
    </recommendedName>
</protein>
<evidence type="ECO:0000256" key="2">
    <source>
        <dbReference type="ARBA" id="ARBA00004613"/>
    </source>
</evidence>
<dbReference type="InterPro" id="IPR001547">
    <property type="entry name" value="Glyco_hydro_5"/>
</dbReference>
<evidence type="ECO:0000256" key="9">
    <source>
        <dbReference type="SAM" id="SignalP"/>
    </source>
</evidence>
<evidence type="ECO:0000256" key="6">
    <source>
        <dbReference type="ARBA" id="ARBA00022729"/>
    </source>
</evidence>
<gene>
    <name evidence="11" type="ORF">RJT34_23120</name>
</gene>
<keyword evidence="6 9" id="KW-0732">Signal</keyword>
<evidence type="ECO:0000313" key="12">
    <source>
        <dbReference type="Proteomes" id="UP001359559"/>
    </source>
</evidence>
<evidence type="ECO:0000256" key="1">
    <source>
        <dbReference type="ARBA" id="ARBA00001678"/>
    </source>
</evidence>
<keyword evidence="5" id="KW-0964">Secreted</keyword>
<proteinExistence type="inferred from homology"/>
<dbReference type="Pfam" id="PF26410">
    <property type="entry name" value="GH5_mannosidase"/>
    <property type="match status" value="1"/>
</dbReference>
<dbReference type="EC" id="3.2.1.78" evidence="4"/>
<evidence type="ECO:0000256" key="8">
    <source>
        <dbReference type="ARBA" id="ARBA00023295"/>
    </source>
</evidence>
<organism evidence="11 12">
    <name type="scientific">Clitoria ternatea</name>
    <name type="common">Butterfly pea</name>
    <dbReference type="NCBI Taxonomy" id="43366"/>
    <lineage>
        <taxon>Eukaryota</taxon>
        <taxon>Viridiplantae</taxon>
        <taxon>Streptophyta</taxon>
        <taxon>Embryophyta</taxon>
        <taxon>Tracheophyta</taxon>
        <taxon>Spermatophyta</taxon>
        <taxon>Magnoliopsida</taxon>
        <taxon>eudicotyledons</taxon>
        <taxon>Gunneridae</taxon>
        <taxon>Pentapetalae</taxon>
        <taxon>rosids</taxon>
        <taxon>fabids</taxon>
        <taxon>Fabales</taxon>
        <taxon>Fabaceae</taxon>
        <taxon>Papilionoideae</taxon>
        <taxon>50 kb inversion clade</taxon>
        <taxon>NPAAA clade</taxon>
        <taxon>indigoferoid/millettioid clade</taxon>
        <taxon>Phaseoleae</taxon>
        <taxon>Clitoria</taxon>
    </lineage>
</organism>
<dbReference type="FunFam" id="3.20.20.80:FF:000313">
    <property type="entry name" value="Uncharacterized protein"/>
    <property type="match status" value="1"/>
</dbReference>
<evidence type="ECO:0000256" key="7">
    <source>
        <dbReference type="ARBA" id="ARBA00022801"/>
    </source>
</evidence>
<accession>A0AAN9II39</accession>
<dbReference type="GO" id="GO:0016985">
    <property type="term" value="F:mannan endo-1,4-beta-mannosidase activity"/>
    <property type="evidence" value="ECO:0007669"/>
    <property type="project" value="UniProtKB-EC"/>
</dbReference>
<feature type="signal peptide" evidence="9">
    <location>
        <begin position="1"/>
        <end position="23"/>
    </location>
</feature>
<dbReference type="AlphaFoldDB" id="A0AAN9II39"/>
<dbReference type="GO" id="GO:0005576">
    <property type="term" value="C:extracellular region"/>
    <property type="evidence" value="ECO:0007669"/>
    <property type="project" value="UniProtKB-SubCell"/>
</dbReference>
<evidence type="ECO:0000256" key="4">
    <source>
        <dbReference type="ARBA" id="ARBA00012706"/>
    </source>
</evidence>
<comment type="caution">
    <text evidence="11">The sequence shown here is derived from an EMBL/GenBank/DDBJ whole genome shotgun (WGS) entry which is preliminary data.</text>
</comment>
<dbReference type="InterPro" id="IPR045053">
    <property type="entry name" value="MAN-like"/>
</dbReference>
<evidence type="ECO:0000256" key="3">
    <source>
        <dbReference type="ARBA" id="ARBA00005641"/>
    </source>
</evidence>
<name>A0AAN9II39_CLITE</name>
<dbReference type="Gene3D" id="3.20.20.80">
    <property type="entry name" value="Glycosidases"/>
    <property type="match status" value="2"/>
</dbReference>
<dbReference type="PANTHER" id="PTHR31451">
    <property type="match status" value="1"/>
</dbReference>
<dbReference type="PANTHER" id="PTHR31451:SF39">
    <property type="entry name" value="MANNAN ENDO-1,4-BETA-MANNOSIDASE 1"/>
    <property type="match status" value="1"/>
</dbReference>
<comment type="catalytic activity">
    <reaction evidence="1">
        <text>Random hydrolysis of (1-&gt;4)-beta-D-mannosidic linkages in mannans, galactomannans and glucomannans.</text>
        <dbReference type="EC" id="3.2.1.78"/>
    </reaction>
</comment>